<keyword evidence="3" id="KW-1185">Reference proteome</keyword>
<dbReference type="InterPro" id="IPR004360">
    <property type="entry name" value="Glyas_Fos-R_dOase_dom"/>
</dbReference>
<comment type="caution">
    <text evidence="2">The sequence shown here is derived from an EMBL/GenBank/DDBJ whole genome shotgun (WGS) entry which is preliminary data.</text>
</comment>
<feature type="domain" description="VOC" evidence="1">
    <location>
        <begin position="11"/>
        <end position="126"/>
    </location>
</feature>
<evidence type="ECO:0000313" key="3">
    <source>
        <dbReference type="Proteomes" id="UP000652013"/>
    </source>
</evidence>
<dbReference type="Pfam" id="PF00903">
    <property type="entry name" value="Glyoxalase"/>
    <property type="match status" value="1"/>
</dbReference>
<dbReference type="Gene3D" id="3.10.180.10">
    <property type="entry name" value="2,3-Dihydroxybiphenyl 1,2-Dioxygenase, domain 1"/>
    <property type="match status" value="1"/>
</dbReference>
<accession>A0A8J3Y9U8</accession>
<protein>
    <submittedName>
        <fullName evidence="2">Extradiol dioxygenase</fullName>
    </submittedName>
</protein>
<name>A0A8J3Y9U8_9ACTN</name>
<evidence type="ECO:0000313" key="2">
    <source>
        <dbReference type="EMBL" id="GIJ04014.1"/>
    </source>
</evidence>
<dbReference type="AlphaFoldDB" id="A0A8J3Y9U8"/>
<proteinExistence type="predicted"/>
<dbReference type="Proteomes" id="UP000652013">
    <property type="component" value="Unassembled WGS sequence"/>
</dbReference>
<dbReference type="SUPFAM" id="SSF54593">
    <property type="entry name" value="Glyoxalase/Bleomycin resistance protein/Dihydroxybiphenyl dioxygenase"/>
    <property type="match status" value="1"/>
</dbReference>
<keyword evidence="2" id="KW-0223">Dioxygenase</keyword>
<dbReference type="PROSITE" id="PS51819">
    <property type="entry name" value="VOC"/>
    <property type="match status" value="1"/>
</dbReference>
<gene>
    <name evidence="2" type="ORF">Sya03_33660</name>
</gene>
<dbReference type="PANTHER" id="PTHR34109">
    <property type="entry name" value="BNAUNNG04460D PROTEIN-RELATED"/>
    <property type="match status" value="1"/>
</dbReference>
<dbReference type="GO" id="GO:0051213">
    <property type="term" value="F:dioxygenase activity"/>
    <property type="evidence" value="ECO:0007669"/>
    <property type="project" value="UniProtKB-KW"/>
</dbReference>
<dbReference type="InterPro" id="IPR029068">
    <property type="entry name" value="Glyas_Bleomycin-R_OHBP_Dase"/>
</dbReference>
<reference evidence="2" key="1">
    <citation type="submission" date="2021-01" db="EMBL/GenBank/DDBJ databases">
        <title>Whole genome shotgun sequence of Spirilliplanes yamanashiensis NBRC 15828.</title>
        <authorList>
            <person name="Komaki H."/>
            <person name="Tamura T."/>
        </authorList>
    </citation>
    <scope>NUCLEOTIDE SEQUENCE</scope>
    <source>
        <strain evidence="2">NBRC 15828</strain>
    </source>
</reference>
<evidence type="ECO:0000259" key="1">
    <source>
        <dbReference type="PROSITE" id="PS51819"/>
    </source>
</evidence>
<sequence>MWAAEVVAVFTEAFPIISTANLPKLAAFYRDAVGFTEVYRFPAEGEPAFVSLRLGASELALGAAEAGAGPSPRHDLCVYAGDCDAAAAALVAAGARLVEAPADRPWGERTARLTDPDGNGLLLCARL</sequence>
<keyword evidence="2" id="KW-0560">Oxidoreductase</keyword>
<organism evidence="2 3">
    <name type="scientific">Spirilliplanes yamanashiensis</name>
    <dbReference type="NCBI Taxonomy" id="42233"/>
    <lineage>
        <taxon>Bacteria</taxon>
        <taxon>Bacillati</taxon>
        <taxon>Actinomycetota</taxon>
        <taxon>Actinomycetes</taxon>
        <taxon>Micromonosporales</taxon>
        <taxon>Micromonosporaceae</taxon>
        <taxon>Spirilliplanes</taxon>
    </lineage>
</organism>
<dbReference type="InterPro" id="IPR037523">
    <property type="entry name" value="VOC_core"/>
</dbReference>
<dbReference type="EMBL" id="BOOY01000026">
    <property type="protein sequence ID" value="GIJ04014.1"/>
    <property type="molecule type" value="Genomic_DNA"/>
</dbReference>